<evidence type="ECO:0000313" key="2">
    <source>
        <dbReference type="EMBL" id="PNF39570.1"/>
    </source>
</evidence>
<evidence type="ECO:0000313" key="3">
    <source>
        <dbReference type="Proteomes" id="UP000235965"/>
    </source>
</evidence>
<dbReference type="InParanoid" id="A0A2J7RFH6"/>
<keyword evidence="1" id="KW-0175">Coiled coil</keyword>
<comment type="caution">
    <text evidence="2">The sequence shown here is derived from an EMBL/GenBank/DDBJ whole genome shotgun (WGS) entry which is preliminary data.</text>
</comment>
<dbReference type="EMBL" id="NEVH01004413">
    <property type="protein sequence ID" value="PNF39570.1"/>
    <property type="molecule type" value="Genomic_DNA"/>
</dbReference>
<organism evidence="2 3">
    <name type="scientific">Cryptotermes secundus</name>
    <dbReference type="NCBI Taxonomy" id="105785"/>
    <lineage>
        <taxon>Eukaryota</taxon>
        <taxon>Metazoa</taxon>
        <taxon>Ecdysozoa</taxon>
        <taxon>Arthropoda</taxon>
        <taxon>Hexapoda</taxon>
        <taxon>Insecta</taxon>
        <taxon>Pterygota</taxon>
        <taxon>Neoptera</taxon>
        <taxon>Polyneoptera</taxon>
        <taxon>Dictyoptera</taxon>
        <taxon>Blattodea</taxon>
        <taxon>Blattoidea</taxon>
        <taxon>Termitoidae</taxon>
        <taxon>Kalotermitidae</taxon>
        <taxon>Cryptotermitinae</taxon>
        <taxon>Cryptotermes</taxon>
    </lineage>
</organism>
<proteinExistence type="predicted"/>
<dbReference type="AlphaFoldDB" id="A0A2J7RFH6"/>
<protein>
    <submittedName>
        <fullName evidence="2">Uncharacterized protein</fullName>
    </submittedName>
</protein>
<reference evidence="2 3" key="1">
    <citation type="submission" date="2017-12" db="EMBL/GenBank/DDBJ databases">
        <title>Hemimetabolous genomes reveal molecular basis of termite eusociality.</title>
        <authorList>
            <person name="Harrison M.C."/>
            <person name="Jongepier E."/>
            <person name="Robertson H.M."/>
            <person name="Arning N."/>
            <person name="Bitard-Feildel T."/>
            <person name="Chao H."/>
            <person name="Childers C.P."/>
            <person name="Dinh H."/>
            <person name="Doddapaneni H."/>
            <person name="Dugan S."/>
            <person name="Gowin J."/>
            <person name="Greiner C."/>
            <person name="Han Y."/>
            <person name="Hu H."/>
            <person name="Hughes D.S.T."/>
            <person name="Huylmans A.-K."/>
            <person name="Kemena C."/>
            <person name="Kremer L.P.M."/>
            <person name="Lee S.L."/>
            <person name="Lopez-Ezquerra A."/>
            <person name="Mallet L."/>
            <person name="Monroy-Kuhn J.M."/>
            <person name="Moser A."/>
            <person name="Murali S.C."/>
            <person name="Muzny D.M."/>
            <person name="Otani S."/>
            <person name="Piulachs M.-D."/>
            <person name="Poelchau M."/>
            <person name="Qu J."/>
            <person name="Schaub F."/>
            <person name="Wada-Katsumata A."/>
            <person name="Worley K.C."/>
            <person name="Xie Q."/>
            <person name="Ylla G."/>
            <person name="Poulsen M."/>
            <person name="Gibbs R.A."/>
            <person name="Schal C."/>
            <person name="Richards S."/>
            <person name="Belles X."/>
            <person name="Korb J."/>
            <person name="Bornberg-Bauer E."/>
        </authorList>
    </citation>
    <scope>NUCLEOTIDE SEQUENCE [LARGE SCALE GENOMIC DNA]</scope>
    <source>
        <tissue evidence="2">Whole body</tissue>
    </source>
</reference>
<name>A0A2J7RFH6_9NEOP</name>
<evidence type="ECO:0000256" key="1">
    <source>
        <dbReference type="SAM" id="Coils"/>
    </source>
</evidence>
<feature type="coiled-coil region" evidence="1">
    <location>
        <begin position="40"/>
        <end position="214"/>
    </location>
</feature>
<dbReference type="Proteomes" id="UP000235965">
    <property type="component" value="Unassembled WGS sequence"/>
</dbReference>
<sequence>MAEMKNASPGISRGETLEQNPVAGISTLADLEDLKPRREYVHEEYEYEEAKHKNKELRKKISDLDHSLYVLNNHIQHLQKKNEELDSDIDKIRWSQNQAKLTLLSQQAFQYGIYQRMERYAAQLRNAGNEVDSCNEKFKRKQALVEKIHSMKKELQEKKKETEQNELQASKIEQENVIIRKRNQAMLVRLGRQHQEAELRHQQILDKLTSLRERLKMNAVNID</sequence>
<keyword evidence="3" id="KW-1185">Reference proteome</keyword>
<accession>A0A2J7RFH6</accession>
<gene>
    <name evidence="2" type="ORF">B7P43_G11067</name>
</gene>